<keyword evidence="1" id="KW-0677">Repeat</keyword>
<dbReference type="SMART" id="SM00060">
    <property type="entry name" value="FN3"/>
    <property type="match status" value="4"/>
</dbReference>
<reference evidence="3" key="1">
    <citation type="submission" date="2020-11" db="EMBL/GenBank/DDBJ databases">
        <authorList>
            <person name="Tran Van P."/>
        </authorList>
    </citation>
    <scope>NUCLEOTIDE SEQUENCE</scope>
</reference>
<dbReference type="Pfam" id="PF00041">
    <property type="entry name" value="fn3"/>
    <property type="match status" value="3"/>
</dbReference>
<dbReference type="InterPro" id="IPR050713">
    <property type="entry name" value="RTP_Phos/Ushers"/>
</dbReference>
<evidence type="ECO:0000313" key="4">
    <source>
        <dbReference type="Proteomes" id="UP000677054"/>
    </source>
</evidence>
<dbReference type="Gene3D" id="2.60.40.10">
    <property type="entry name" value="Immunoglobulins"/>
    <property type="match status" value="4"/>
</dbReference>
<feature type="domain" description="Fibronectin type-III" evidence="2">
    <location>
        <begin position="160"/>
        <end position="269"/>
    </location>
</feature>
<dbReference type="PROSITE" id="PS50853">
    <property type="entry name" value="FN3"/>
    <property type="match status" value="4"/>
</dbReference>
<dbReference type="InterPro" id="IPR013783">
    <property type="entry name" value="Ig-like_fold"/>
</dbReference>
<organism evidence="3">
    <name type="scientific">Darwinula stevensoni</name>
    <dbReference type="NCBI Taxonomy" id="69355"/>
    <lineage>
        <taxon>Eukaryota</taxon>
        <taxon>Metazoa</taxon>
        <taxon>Ecdysozoa</taxon>
        <taxon>Arthropoda</taxon>
        <taxon>Crustacea</taxon>
        <taxon>Oligostraca</taxon>
        <taxon>Ostracoda</taxon>
        <taxon>Podocopa</taxon>
        <taxon>Podocopida</taxon>
        <taxon>Darwinulocopina</taxon>
        <taxon>Darwinuloidea</taxon>
        <taxon>Darwinulidae</taxon>
        <taxon>Darwinula</taxon>
    </lineage>
</organism>
<keyword evidence="4" id="KW-1185">Reference proteome</keyword>
<dbReference type="OrthoDB" id="10253954at2759"/>
<sequence length="546" mass="62463">METSIIVSDMSIEEHTLTGLYPSSEYHAWISAKSIRGEGGYTHVLVSTQDYVPSEPLEIKTKVINSTSLFVEWKPPMQDENHGFIIGYQIYIHGEVNEEELVAEEHSYIVTNESALNSLVTDLQPDSTYKVQVAAMTRKSRGIPSRNKVVRTPEGVPSRPLLQIRLFADESLTVAINATWINSSKTPGGILGWRLRYGKRPNFCVNFENHQFEKLDMKEIILNGYDTNEYTVRRLENGFKYQFRLAARNDVGYSQEALAEVNTPEAPPTGPPTNISFHFITADTVILTWDVPEAFRCSNDRLLGYILQFHKNMDDYFIMEKNSSTPKMVISELEEDTSYNFRVCGYTTEGIGPFSENMYFSTITEIVRAPSNVQALATSNNSMEVWWDEVSPKAIVGYRIYYTRNETMALDMWSCKDVQITYSAELKNLVHFASYYIQVACRTKEGGFGRLSKIVQVELKPKEVPTQFEFGTTFHWYTSISWNAPRAFKPHYYKVGFDYLFEMGVSFIRFDVIDDQKHRTGLSVEWSEISSCGDERKQETSGPAHQ</sequence>
<evidence type="ECO:0000313" key="3">
    <source>
        <dbReference type="EMBL" id="CAD7250869.1"/>
    </source>
</evidence>
<dbReference type="CDD" id="cd00063">
    <property type="entry name" value="FN3"/>
    <property type="match status" value="4"/>
</dbReference>
<feature type="domain" description="Fibronectin type-III" evidence="2">
    <location>
        <begin position="369"/>
        <end position="462"/>
    </location>
</feature>
<accession>A0A7R9AB16</accession>
<dbReference type="InterPro" id="IPR036116">
    <property type="entry name" value="FN3_sf"/>
</dbReference>
<dbReference type="InterPro" id="IPR003961">
    <property type="entry name" value="FN3_dom"/>
</dbReference>
<proteinExistence type="predicted"/>
<feature type="domain" description="Fibronectin type-III" evidence="2">
    <location>
        <begin position="271"/>
        <end position="365"/>
    </location>
</feature>
<name>A0A7R9AB16_9CRUS</name>
<dbReference type="PANTHER" id="PTHR46957:SF3">
    <property type="entry name" value="CYTOKINE RECEPTOR"/>
    <property type="match status" value="1"/>
</dbReference>
<dbReference type="Proteomes" id="UP000677054">
    <property type="component" value="Unassembled WGS sequence"/>
</dbReference>
<dbReference type="PANTHER" id="PTHR46957">
    <property type="entry name" value="CYTOKINE RECEPTOR"/>
    <property type="match status" value="1"/>
</dbReference>
<dbReference type="EMBL" id="CAJPEV010003120">
    <property type="protein sequence ID" value="CAG0898985.1"/>
    <property type="molecule type" value="Genomic_DNA"/>
</dbReference>
<dbReference type="EMBL" id="LR902637">
    <property type="protein sequence ID" value="CAD7250869.1"/>
    <property type="molecule type" value="Genomic_DNA"/>
</dbReference>
<protein>
    <recommendedName>
        <fullName evidence="2">Fibronectin type-III domain-containing protein</fullName>
    </recommendedName>
</protein>
<evidence type="ECO:0000256" key="1">
    <source>
        <dbReference type="ARBA" id="ARBA00022737"/>
    </source>
</evidence>
<dbReference type="FunFam" id="2.60.40.10:FF:000028">
    <property type="entry name" value="Neuronal cell adhesion molecule"/>
    <property type="match status" value="1"/>
</dbReference>
<dbReference type="AlphaFoldDB" id="A0A7R9AB16"/>
<dbReference type="GO" id="GO:0016020">
    <property type="term" value="C:membrane"/>
    <property type="evidence" value="ECO:0007669"/>
    <property type="project" value="UniProtKB-SubCell"/>
</dbReference>
<evidence type="ECO:0000259" key="2">
    <source>
        <dbReference type="PROSITE" id="PS50853"/>
    </source>
</evidence>
<dbReference type="SUPFAM" id="SSF49265">
    <property type="entry name" value="Fibronectin type III"/>
    <property type="match status" value="3"/>
</dbReference>
<feature type="domain" description="Fibronectin type-III" evidence="2">
    <location>
        <begin position="55"/>
        <end position="155"/>
    </location>
</feature>
<gene>
    <name evidence="3" type="ORF">DSTB1V02_LOCUS10638</name>
</gene>